<dbReference type="EMBL" id="VYQE01000003">
    <property type="protein sequence ID" value="KAA9007991.1"/>
    <property type="molecule type" value="Genomic_DNA"/>
</dbReference>
<dbReference type="RefSeq" id="WP_150445274.1">
    <property type="nucleotide sequence ID" value="NZ_VYQE01000003.1"/>
</dbReference>
<name>A0A5J5GIF9_9RHOB</name>
<feature type="transmembrane region" description="Helical" evidence="1">
    <location>
        <begin position="158"/>
        <end position="180"/>
    </location>
</feature>
<feature type="transmembrane region" description="Helical" evidence="1">
    <location>
        <begin position="53"/>
        <end position="70"/>
    </location>
</feature>
<accession>A0A5J5GIF9</accession>
<feature type="transmembrane region" description="Helical" evidence="1">
    <location>
        <begin position="122"/>
        <end position="146"/>
    </location>
</feature>
<evidence type="ECO:0000313" key="3">
    <source>
        <dbReference type="Proteomes" id="UP000326554"/>
    </source>
</evidence>
<keyword evidence="3" id="KW-1185">Reference proteome</keyword>
<protein>
    <submittedName>
        <fullName evidence="2">Uncharacterized protein</fullName>
    </submittedName>
</protein>
<evidence type="ECO:0000313" key="2">
    <source>
        <dbReference type="EMBL" id="KAA9007991.1"/>
    </source>
</evidence>
<feature type="transmembrane region" description="Helical" evidence="1">
    <location>
        <begin position="211"/>
        <end position="229"/>
    </location>
</feature>
<keyword evidence="1" id="KW-0472">Membrane</keyword>
<organism evidence="2 3">
    <name type="scientific">Histidinibacterium aquaticum</name>
    <dbReference type="NCBI Taxonomy" id="2613962"/>
    <lineage>
        <taxon>Bacteria</taxon>
        <taxon>Pseudomonadati</taxon>
        <taxon>Pseudomonadota</taxon>
        <taxon>Alphaproteobacteria</taxon>
        <taxon>Rhodobacterales</taxon>
        <taxon>Paracoccaceae</taxon>
        <taxon>Histidinibacterium</taxon>
    </lineage>
</organism>
<feature type="transmembrane region" description="Helical" evidence="1">
    <location>
        <begin position="241"/>
        <end position="261"/>
    </location>
</feature>
<sequence>MTDVVLMPQARDRAVSQLWAFAAVSAALAGLTLVWMPFETRLIEGVPVTAKPLKFALSFVVYFATLALVVERLSEPVRRGLLLQTTVAVLGVCFLAEMAWMILQAARGEASHFNESTPFHLFMYQVVMGTGATLLVLGVALIGWIAGRDGAAHLSPGVRRGVVLGFVLSCVATLVVAGYMSSTGRFVGTPVTGATLPLLGWSTEVGDLRPAHFLSLHAMQVLPLLGLWLDRRGSPDARRILGRSAAVYAVLVAAVFLQALAGVPLRPL</sequence>
<keyword evidence="1" id="KW-1133">Transmembrane helix</keyword>
<evidence type="ECO:0000256" key="1">
    <source>
        <dbReference type="SAM" id="Phobius"/>
    </source>
</evidence>
<reference evidence="2 3" key="1">
    <citation type="submission" date="2019-09" db="EMBL/GenBank/DDBJ databases">
        <authorList>
            <person name="Park J.-S."/>
            <person name="Choi H.-J."/>
        </authorList>
    </citation>
    <scope>NUCLEOTIDE SEQUENCE [LARGE SCALE GENOMIC DNA]</scope>
    <source>
        <strain evidence="2 3">176SS1-4</strain>
    </source>
</reference>
<dbReference type="Proteomes" id="UP000326554">
    <property type="component" value="Unassembled WGS sequence"/>
</dbReference>
<comment type="caution">
    <text evidence="2">The sequence shown here is derived from an EMBL/GenBank/DDBJ whole genome shotgun (WGS) entry which is preliminary data.</text>
</comment>
<keyword evidence="1" id="KW-0812">Transmembrane</keyword>
<feature type="transmembrane region" description="Helical" evidence="1">
    <location>
        <begin position="82"/>
        <end position="102"/>
    </location>
</feature>
<proteinExistence type="predicted"/>
<gene>
    <name evidence="2" type="ORF">F3S47_10795</name>
</gene>
<dbReference type="AlphaFoldDB" id="A0A5J5GIF9"/>
<feature type="transmembrane region" description="Helical" evidence="1">
    <location>
        <begin position="18"/>
        <end position="38"/>
    </location>
</feature>